<feature type="transmembrane region" description="Helical" evidence="6">
    <location>
        <begin position="135"/>
        <end position="160"/>
    </location>
</feature>
<keyword evidence="3 6" id="KW-0812">Transmembrane</keyword>
<keyword evidence="8" id="KW-1185">Reference proteome</keyword>
<dbReference type="PANTHER" id="PTHR11101">
    <property type="entry name" value="PHOSPHATE TRANSPORTER"/>
    <property type="match status" value="1"/>
</dbReference>
<feature type="transmembrane region" description="Helical" evidence="6">
    <location>
        <begin position="46"/>
        <end position="68"/>
    </location>
</feature>
<proteinExistence type="predicted"/>
<reference evidence="7" key="1">
    <citation type="submission" date="2022-05" db="EMBL/GenBank/DDBJ databases">
        <title>Expanded diversity of anoxic marine methylotrophy in a Black Sea sulfate reducing microorganism.</title>
        <authorList>
            <person name="Fischer P.Q."/>
            <person name="Stams A.J.M."/>
            <person name="Villanueva L."/>
            <person name="Sousa D.Z."/>
        </authorList>
    </citation>
    <scope>NUCLEOTIDE SEQUENCE</scope>
    <source>
        <strain evidence="7">P130</strain>
    </source>
</reference>
<sequence length="335" mass="35025">MTSLGVMLVIVVFLALAFDYINGFHDTANAIATSVSTRALSPKRAVMLAATLNLVGALYSTGVAQTIAKDIVSPKYVTQEVVIAALLSAIAWNLLTWYFGIPSSSSHALIGGMAGAAVAKVGFSVLQWQGLGKILAALIISPLIGMGLGFIIMKLLAYFFGNFSPSKLNHGFKKMQIVSAGLLAFNHGSNDAQKSMGIITMALIAAGLQSQSVLAPPLWVKFACALAMAAGTAAGGWKIIRTMGGKIFKLEPINGFAADLTSSIVIWTATVLPGLHLPVSTTHVVSGSIMGVGSAKRVSAVRWGVAQQMLVAWVVTIPTTSLLAALCYYILSKVL</sequence>
<keyword evidence="5 6" id="KW-0472">Membrane</keyword>
<gene>
    <name evidence="7" type="ORF">M8H41_18765</name>
</gene>
<feature type="transmembrane region" description="Helical" evidence="6">
    <location>
        <begin position="218"/>
        <end position="240"/>
    </location>
</feature>
<evidence type="ECO:0000256" key="1">
    <source>
        <dbReference type="ARBA" id="ARBA00004141"/>
    </source>
</evidence>
<feature type="transmembrane region" description="Helical" evidence="6">
    <location>
        <begin position="105"/>
        <end position="123"/>
    </location>
</feature>
<evidence type="ECO:0000256" key="5">
    <source>
        <dbReference type="ARBA" id="ARBA00023136"/>
    </source>
</evidence>
<dbReference type="Pfam" id="PF01384">
    <property type="entry name" value="PHO4"/>
    <property type="match status" value="1"/>
</dbReference>
<comment type="caution">
    <text evidence="7">The sequence shown here is derived from an EMBL/GenBank/DDBJ whole genome shotgun (WGS) entry which is preliminary data.</text>
</comment>
<evidence type="ECO:0000256" key="2">
    <source>
        <dbReference type="ARBA" id="ARBA00022448"/>
    </source>
</evidence>
<protein>
    <submittedName>
        <fullName evidence="7">Inorganic phosphate transporter</fullName>
    </submittedName>
</protein>
<accession>A0ABT8QWB7</accession>
<dbReference type="PANTHER" id="PTHR11101:SF80">
    <property type="entry name" value="PHOSPHATE TRANSPORTER"/>
    <property type="match status" value="1"/>
</dbReference>
<keyword evidence="2" id="KW-0813">Transport</keyword>
<name>A0ABT8QWB7_9FIRM</name>
<dbReference type="RefSeq" id="WP_252468030.1">
    <property type="nucleotide sequence ID" value="NZ_JAMHFY010000004.1"/>
</dbReference>
<evidence type="ECO:0000256" key="4">
    <source>
        <dbReference type="ARBA" id="ARBA00022989"/>
    </source>
</evidence>
<organism evidence="7 8">
    <name type="scientific">Desulfosporosinus nitroreducens</name>
    <dbReference type="NCBI Taxonomy" id="2018668"/>
    <lineage>
        <taxon>Bacteria</taxon>
        <taxon>Bacillati</taxon>
        <taxon>Bacillota</taxon>
        <taxon>Clostridia</taxon>
        <taxon>Eubacteriales</taxon>
        <taxon>Desulfitobacteriaceae</taxon>
        <taxon>Desulfosporosinus</taxon>
    </lineage>
</organism>
<dbReference type="EMBL" id="JAMJEV010000018">
    <property type="protein sequence ID" value="MDO0824879.1"/>
    <property type="molecule type" value="Genomic_DNA"/>
</dbReference>
<evidence type="ECO:0000313" key="7">
    <source>
        <dbReference type="EMBL" id="MDO0824879.1"/>
    </source>
</evidence>
<dbReference type="Proteomes" id="UP001176021">
    <property type="component" value="Unassembled WGS sequence"/>
</dbReference>
<feature type="transmembrane region" description="Helical" evidence="6">
    <location>
        <begin position="310"/>
        <end position="331"/>
    </location>
</feature>
<evidence type="ECO:0000256" key="6">
    <source>
        <dbReference type="SAM" id="Phobius"/>
    </source>
</evidence>
<dbReference type="InterPro" id="IPR001204">
    <property type="entry name" value="Phos_transporter"/>
</dbReference>
<evidence type="ECO:0000256" key="3">
    <source>
        <dbReference type="ARBA" id="ARBA00022692"/>
    </source>
</evidence>
<keyword evidence="4 6" id="KW-1133">Transmembrane helix</keyword>
<comment type="subcellular location">
    <subcellularLocation>
        <location evidence="1">Membrane</location>
        <topology evidence="1">Multi-pass membrane protein</topology>
    </subcellularLocation>
</comment>
<evidence type="ECO:0000313" key="8">
    <source>
        <dbReference type="Proteomes" id="UP001176021"/>
    </source>
</evidence>
<feature type="transmembrane region" description="Helical" evidence="6">
    <location>
        <begin position="80"/>
        <end position="99"/>
    </location>
</feature>